<evidence type="ECO:0000256" key="2">
    <source>
        <dbReference type="ARBA" id="ARBA00023125"/>
    </source>
</evidence>
<dbReference type="Pfam" id="PF03479">
    <property type="entry name" value="PCC"/>
    <property type="match status" value="1"/>
</dbReference>
<feature type="domain" description="PPC" evidence="6">
    <location>
        <begin position="57"/>
        <end position="176"/>
    </location>
</feature>
<gene>
    <name evidence="7" type="primary">AHL1_8</name>
    <name evidence="7" type="ORF">CK203_099007</name>
</gene>
<dbReference type="EMBL" id="QGNW01001737">
    <property type="protein sequence ID" value="RVW31846.1"/>
    <property type="molecule type" value="Genomic_DNA"/>
</dbReference>
<dbReference type="PROSITE" id="PS51742">
    <property type="entry name" value="PPC"/>
    <property type="match status" value="1"/>
</dbReference>
<dbReference type="GO" id="GO:0005634">
    <property type="term" value="C:nucleus"/>
    <property type="evidence" value="ECO:0007669"/>
    <property type="project" value="UniProtKB-SubCell"/>
</dbReference>
<evidence type="ECO:0000256" key="3">
    <source>
        <dbReference type="ARBA" id="ARBA00023163"/>
    </source>
</evidence>
<dbReference type="AlphaFoldDB" id="A0A438D8R2"/>
<evidence type="ECO:0000313" key="7">
    <source>
        <dbReference type="EMBL" id="RVW31846.1"/>
    </source>
</evidence>
<dbReference type="GO" id="GO:0003680">
    <property type="term" value="F:minor groove of adenine-thymine-rich DNA binding"/>
    <property type="evidence" value="ECO:0007669"/>
    <property type="project" value="UniProtKB-UniRule"/>
</dbReference>
<dbReference type="SUPFAM" id="SSF117856">
    <property type="entry name" value="AF0104/ALDC/Ptd012-like"/>
    <property type="match status" value="1"/>
</dbReference>
<evidence type="ECO:0000313" key="8">
    <source>
        <dbReference type="Proteomes" id="UP000288805"/>
    </source>
</evidence>
<dbReference type="CDD" id="cd11378">
    <property type="entry name" value="DUF296"/>
    <property type="match status" value="1"/>
</dbReference>
<dbReference type="PANTHER" id="PTHR31500">
    <property type="entry name" value="AT-HOOK MOTIF NUCLEAR-LOCALIZED PROTEIN 9"/>
    <property type="match status" value="1"/>
</dbReference>
<dbReference type="Proteomes" id="UP000288805">
    <property type="component" value="Unassembled WGS sequence"/>
</dbReference>
<organism evidence="7 8">
    <name type="scientific">Vitis vinifera</name>
    <name type="common">Grape</name>
    <dbReference type="NCBI Taxonomy" id="29760"/>
    <lineage>
        <taxon>Eukaryota</taxon>
        <taxon>Viridiplantae</taxon>
        <taxon>Streptophyta</taxon>
        <taxon>Embryophyta</taxon>
        <taxon>Tracheophyta</taxon>
        <taxon>Spermatophyta</taxon>
        <taxon>Magnoliopsida</taxon>
        <taxon>eudicotyledons</taxon>
        <taxon>Gunneridae</taxon>
        <taxon>Pentapetalae</taxon>
        <taxon>rosids</taxon>
        <taxon>Vitales</taxon>
        <taxon>Vitaceae</taxon>
        <taxon>Viteae</taxon>
        <taxon>Vitis</taxon>
    </lineage>
</organism>
<evidence type="ECO:0000256" key="4">
    <source>
        <dbReference type="ARBA" id="ARBA00023242"/>
    </source>
</evidence>
<accession>A0A438D8R2</accession>
<name>A0A438D8R2_VITVI</name>
<keyword evidence="4 5" id="KW-0539">Nucleus</keyword>
<comment type="caution">
    <text evidence="7">The sequence shown here is derived from an EMBL/GenBank/DDBJ whole genome shotgun (WGS) entry which is preliminary data.</text>
</comment>
<evidence type="ECO:0000256" key="1">
    <source>
        <dbReference type="ARBA" id="ARBA00023015"/>
    </source>
</evidence>
<dbReference type="Gene3D" id="3.30.1330.80">
    <property type="entry name" value="Hypothetical protein, similar to alpha- acetolactate decarboxylase, domain 2"/>
    <property type="match status" value="1"/>
</dbReference>
<dbReference type="InterPro" id="IPR005175">
    <property type="entry name" value="PPC_dom"/>
</dbReference>
<evidence type="ECO:0000256" key="5">
    <source>
        <dbReference type="RuleBase" id="RU367031"/>
    </source>
</evidence>
<protein>
    <recommendedName>
        <fullName evidence="5">AT-hook motif nuclear-localized protein</fullName>
    </recommendedName>
</protein>
<sequence>MQLVSNESDGATCKFQPQEIARAQTQHEEHLNDLVRHPMLPFQLTNLTSIFPIESQEDNFEHHSMIINVGEDVEEKIMSYFREAPHSGIILSARGSLSRVTLNLNSRRITYEGMYNILSLKGGYQLANAKDELKETHYMNIILRAADGTRTLGGPVAGSLIAATNVQVTLLRFKSR</sequence>
<evidence type="ECO:0000259" key="6">
    <source>
        <dbReference type="PROSITE" id="PS51742"/>
    </source>
</evidence>
<comment type="subcellular location">
    <subcellularLocation>
        <location evidence="5">Nucleus</location>
    </subcellularLocation>
</comment>
<dbReference type="PANTHER" id="PTHR31500:SF57">
    <property type="entry name" value="AT-HOOK MOTIF NUCLEAR-LOCALIZED PROTEIN 10"/>
    <property type="match status" value="1"/>
</dbReference>
<keyword evidence="3 5" id="KW-0804">Transcription</keyword>
<comment type="domain">
    <text evidence="5">The PPC domain mediates interactions between AHL proteins.</text>
</comment>
<comment type="function">
    <text evidence="5">Transcription factor that specifically binds AT-rich DNA sequences related to the nuclear matrix attachment regions (MARs).</text>
</comment>
<dbReference type="InterPro" id="IPR039605">
    <property type="entry name" value="AHL"/>
</dbReference>
<keyword evidence="1 5" id="KW-0805">Transcription regulation</keyword>
<keyword evidence="2 5" id="KW-0238">DNA-binding</keyword>
<reference evidence="7 8" key="1">
    <citation type="journal article" date="2018" name="PLoS Genet.">
        <title>Population sequencing reveals clonal diversity and ancestral inbreeding in the grapevine cultivar Chardonnay.</title>
        <authorList>
            <person name="Roach M.J."/>
            <person name="Johnson D.L."/>
            <person name="Bohlmann J."/>
            <person name="van Vuuren H.J."/>
            <person name="Jones S.J."/>
            <person name="Pretorius I.S."/>
            <person name="Schmidt S.A."/>
            <person name="Borneman A.R."/>
        </authorList>
    </citation>
    <scope>NUCLEOTIDE SEQUENCE [LARGE SCALE GENOMIC DNA]</scope>
    <source>
        <strain evidence="8">cv. Chardonnay</strain>
        <tissue evidence="7">Leaf</tissue>
    </source>
</reference>
<proteinExistence type="predicted"/>